<accession>A0A9J5ZLS6</accession>
<evidence type="ECO:0000313" key="2">
    <source>
        <dbReference type="Proteomes" id="UP000824120"/>
    </source>
</evidence>
<gene>
    <name evidence="1" type="ORF">H5410_024363</name>
</gene>
<reference evidence="1 2" key="1">
    <citation type="submission" date="2020-09" db="EMBL/GenBank/DDBJ databases">
        <title>De no assembly of potato wild relative species, Solanum commersonii.</title>
        <authorList>
            <person name="Cho K."/>
        </authorList>
    </citation>
    <scope>NUCLEOTIDE SEQUENCE [LARGE SCALE GENOMIC DNA]</scope>
    <source>
        <strain evidence="1">LZ3.2</strain>
        <tissue evidence="1">Leaf</tissue>
    </source>
</reference>
<name>A0A9J5ZLS6_SOLCO</name>
<sequence length="61" mass="6915">MTRIQYPISKYPESSPPNKAVSFLLYTYLLLLLHGKAAVSFQHCTVLRHERPNSPSSILLS</sequence>
<protein>
    <submittedName>
        <fullName evidence="1">Uncharacterized protein</fullName>
    </submittedName>
</protein>
<organism evidence="1 2">
    <name type="scientific">Solanum commersonii</name>
    <name type="common">Commerson's wild potato</name>
    <name type="synonym">Commerson's nightshade</name>
    <dbReference type="NCBI Taxonomy" id="4109"/>
    <lineage>
        <taxon>Eukaryota</taxon>
        <taxon>Viridiplantae</taxon>
        <taxon>Streptophyta</taxon>
        <taxon>Embryophyta</taxon>
        <taxon>Tracheophyta</taxon>
        <taxon>Spermatophyta</taxon>
        <taxon>Magnoliopsida</taxon>
        <taxon>eudicotyledons</taxon>
        <taxon>Gunneridae</taxon>
        <taxon>Pentapetalae</taxon>
        <taxon>asterids</taxon>
        <taxon>lamiids</taxon>
        <taxon>Solanales</taxon>
        <taxon>Solanaceae</taxon>
        <taxon>Solanoideae</taxon>
        <taxon>Solaneae</taxon>
        <taxon>Solanum</taxon>
    </lineage>
</organism>
<dbReference type="EMBL" id="JACXVP010000004">
    <property type="protein sequence ID" value="KAG5613082.1"/>
    <property type="molecule type" value="Genomic_DNA"/>
</dbReference>
<proteinExistence type="predicted"/>
<keyword evidence="2" id="KW-1185">Reference proteome</keyword>
<comment type="caution">
    <text evidence="1">The sequence shown here is derived from an EMBL/GenBank/DDBJ whole genome shotgun (WGS) entry which is preliminary data.</text>
</comment>
<dbReference type="AlphaFoldDB" id="A0A9J5ZLS6"/>
<dbReference type="Proteomes" id="UP000824120">
    <property type="component" value="Chromosome 4"/>
</dbReference>
<evidence type="ECO:0000313" key="1">
    <source>
        <dbReference type="EMBL" id="KAG5613082.1"/>
    </source>
</evidence>